<organism evidence="2 3">
    <name type="scientific">Edaphochlamys debaryana</name>
    <dbReference type="NCBI Taxonomy" id="47281"/>
    <lineage>
        <taxon>Eukaryota</taxon>
        <taxon>Viridiplantae</taxon>
        <taxon>Chlorophyta</taxon>
        <taxon>core chlorophytes</taxon>
        <taxon>Chlorophyceae</taxon>
        <taxon>CS clade</taxon>
        <taxon>Chlamydomonadales</taxon>
        <taxon>Chlamydomonadales incertae sedis</taxon>
        <taxon>Edaphochlamys</taxon>
    </lineage>
</organism>
<accession>A0A835XR35</accession>
<dbReference type="AlphaFoldDB" id="A0A835XR35"/>
<sequence>MPSTQPQSGPAVRTVPKLSLPEPSLLPGEFVPIPEDVIADFEHKLEADLQTVGVTITAILGVIIFWRGVWALLDHFIGDSVVGDICCIIVGLVIVLYIRLSGMKIASFWPPS</sequence>
<dbReference type="EMBL" id="JAEHOE010000087">
    <property type="protein sequence ID" value="KAG2488100.1"/>
    <property type="molecule type" value="Genomic_DNA"/>
</dbReference>
<comment type="caution">
    <text evidence="2">The sequence shown here is derived from an EMBL/GenBank/DDBJ whole genome shotgun (WGS) entry which is preliminary data.</text>
</comment>
<keyword evidence="3" id="KW-1185">Reference proteome</keyword>
<feature type="transmembrane region" description="Helical" evidence="1">
    <location>
        <begin position="76"/>
        <end position="98"/>
    </location>
</feature>
<dbReference type="Proteomes" id="UP000612055">
    <property type="component" value="Unassembled WGS sequence"/>
</dbReference>
<proteinExistence type="predicted"/>
<evidence type="ECO:0000313" key="3">
    <source>
        <dbReference type="Proteomes" id="UP000612055"/>
    </source>
</evidence>
<dbReference type="OrthoDB" id="535503at2759"/>
<feature type="transmembrane region" description="Helical" evidence="1">
    <location>
        <begin position="51"/>
        <end position="70"/>
    </location>
</feature>
<evidence type="ECO:0000313" key="2">
    <source>
        <dbReference type="EMBL" id="KAG2488100.1"/>
    </source>
</evidence>
<keyword evidence="1" id="KW-0472">Membrane</keyword>
<keyword evidence="1" id="KW-1133">Transmembrane helix</keyword>
<gene>
    <name evidence="2" type="ORF">HYH03_013250</name>
</gene>
<keyword evidence="1" id="KW-0812">Transmembrane</keyword>
<reference evidence="2" key="1">
    <citation type="journal article" date="2020" name="bioRxiv">
        <title>Comparative genomics of Chlamydomonas.</title>
        <authorList>
            <person name="Craig R.J."/>
            <person name="Hasan A.R."/>
            <person name="Ness R.W."/>
            <person name="Keightley P.D."/>
        </authorList>
    </citation>
    <scope>NUCLEOTIDE SEQUENCE</scope>
    <source>
        <strain evidence="2">CCAP 11/70</strain>
    </source>
</reference>
<name>A0A835XR35_9CHLO</name>
<protein>
    <submittedName>
        <fullName evidence="2">Uncharacterized protein</fullName>
    </submittedName>
</protein>
<evidence type="ECO:0000256" key="1">
    <source>
        <dbReference type="SAM" id="Phobius"/>
    </source>
</evidence>